<feature type="region of interest" description="Disordered" evidence="1">
    <location>
        <begin position="59"/>
        <end position="98"/>
    </location>
</feature>
<dbReference type="InterPro" id="IPR009562">
    <property type="entry name" value="DUF1178"/>
</dbReference>
<evidence type="ECO:0000313" key="2">
    <source>
        <dbReference type="EMBL" id="MBA4611357.1"/>
    </source>
</evidence>
<dbReference type="PIRSF" id="PIRSF032131">
    <property type="entry name" value="UCP032131"/>
    <property type="match status" value="1"/>
</dbReference>
<name>A0A838XNJ8_9HYPH</name>
<dbReference type="Proteomes" id="UP000559404">
    <property type="component" value="Unassembled WGS sequence"/>
</dbReference>
<protein>
    <submittedName>
        <fullName evidence="2">DUF1178 family protein</fullName>
    </submittedName>
</protein>
<comment type="caution">
    <text evidence="2">The sequence shown here is derived from an EMBL/GenBank/DDBJ whole genome shotgun (WGS) entry which is preliminary data.</text>
</comment>
<dbReference type="EMBL" id="JACEON010000005">
    <property type="protein sequence ID" value="MBA4611357.1"/>
    <property type="molecule type" value="Genomic_DNA"/>
</dbReference>
<keyword evidence="3" id="KW-1185">Reference proteome</keyword>
<sequence>MIHFTLVCDAGHGFEGWFRNSADFETQSERGLLRCPVCGSDEVGKGLMAPAVSTARRREALSEAGKLPAAPQAEAPAQQAVVPAGDNAAPAAAPAPSVPVVRPEEGAMAEMRAEVLSRLRELKQAVMTSAEDVGTAFPEEARKIHYGETEKRGIYGSASPDDVESLIDEGIAVLPLPVLPEDRN</sequence>
<proteinExistence type="predicted"/>
<dbReference type="Pfam" id="PF06676">
    <property type="entry name" value="DUF1178"/>
    <property type="match status" value="1"/>
</dbReference>
<reference evidence="2 3" key="1">
    <citation type="submission" date="2020-07" db="EMBL/GenBank/DDBJ databases">
        <authorList>
            <person name="Li M."/>
        </authorList>
    </citation>
    <scope>NUCLEOTIDE SEQUENCE [LARGE SCALE GENOMIC DNA]</scope>
    <source>
        <strain evidence="2 3">DSM 23284</strain>
    </source>
</reference>
<accession>A0A838XNJ8</accession>
<organism evidence="2 3">
    <name type="scientific">Stappia taiwanensis</name>
    <dbReference type="NCBI Taxonomy" id="992267"/>
    <lineage>
        <taxon>Bacteria</taxon>
        <taxon>Pseudomonadati</taxon>
        <taxon>Pseudomonadota</taxon>
        <taxon>Alphaproteobacteria</taxon>
        <taxon>Hyphomicrobiales</taxon>
        <taxon>Stappiaceae</taxon>
        <taxon>Stappia</taxon>
    </lineage>
</organism>
<reference evidence="2 3" key="2">
    <citation type="submission" date="2020-08" db="EMBL/GenBank/DDBJ databases">
        <title>Stappia taiwanensis sp. nov., isolated from a coastal thermal spring.</title>
        <authorList>
            <person name="Kampfer P."/>
        </authorList>
    </citation>
    <scope>NUCLEOTIDE SEQUENCE [LARGE SCALE GENOMIC DNA]</scope>
    <source>
        <strain evidence="2 3">DSM 23284</strain>
    </source>
</reference>
<evidence type="ECO:0000256" key="1">
    <source>
        <dbReference type="SAM" id="MobiDB-lite"/>
    </source>
</evidence>
<feature type="compositionally biased region" description="Low complexity" evidence="1">
    <location>
        <begin position="68"/>
        <end position="98"/>
    </location>
</feature>
<gene>
    <name evidence="2" type="ORF">H1W37_06830</name>
</gene>
<dbReference type="AlphaFoldDB" id="A0A838XNJ8"/>
<evidence type="ECO:0000313" key="3">
    <source>
        <dbReference type="Proteomes" id="UP000559404"/>
    </source>
</evidence>
<dbReference type="RefSeq" id="WP_181759563.1">
    <property type="nucleotide sequence ID" value="NZ_BMCR01000006.1"/>
</dbReference>